<dbReference type="OrthoDB" id="436595at2759"/>
<evidence type="ECO:0000313" key="3">
    <source>
        <dbReference type="EMBL" id="OLP97745.1"/>
    </source>
</evidence>
<keyword evidence="4" id="KW-1185">Reference proteome</keyword>
<dbReference type="OMA" id="FEHSTHT"/>
<comment type="caution">
    <text evidence="3">The sequence shown here is derived from an EMBL/GenBank/DDBJ whole genome shotgun (WGS) entry which is preliminary data.</text>
</comment>
<dbReference type="NCBIfam" id="TIGR00756">
    <property type="entry name" value="PPR"/>
    <property type="match status" value="1"/>
</dbReference>
<proteinExistence type="predicted"/>
<dbReference type="InterPro" id="IPR011990">
    <property type="entry name" value="TPR-like_helical_dom_sf"/>
</dbReference>
<keyword evidence="1" id="KW-0677">Repeat</keyword>
<gene>
    <name evidence="3" type="ORF">AK812_SmicGene19881</name>
</gene>
<feature type="repeat" description="PPR" evidence="2">
    <location>
        <begin position="59"/>
        <end position="93"/>
    </location>
</feature>
<dbReference type="Pfam" id="PF13041">
    <property type="entry name" value="PPR_2"/>
    <property type="match status" value="1"/>
</dbReference>
<reference evidence="3 4" key="1">
    <citation type="submission" date="2016-02" db="EMBL/GenBank/DDBJ databases">
        <title>Genome analysis of coral dinoflagellate symbionts highlights evolutionary adaptations to a symbiotic lifestyle.</title>
        <authorList>
            <person name="Aranda M."/>
            <person name="Li Y."/>
            <person name="Liew Y.J."/>
            <person name="Baumgarten S."/>
            <person name="Simakov O."/>
            <person name="Wilson M."/>
            <person name="Piel J."/>
            <person name="Ashoor H."/>
            <person name="Bougouffa S."/>
            <person name="Bajic V.B."/>
            <person name="Ryu T."/>
            <person name="Ravasi T."/>
            <person name="Bayer T."/>
            <person name="Micklem G."/>
            <person name="Kim H."/>
            <person name="Bhak J."/>
            <person name="Lajeunesse T.C."/>
            <person name="Voolstra C.R."/>
        </authorList>
    </citation>
    <scope>NUCLEOTIDE SEQUENCE [LARGE SCALE GENOMIC DNA]</scope>
    <source>
        <strain evidence="3 4">CCMP2467</strain>
    </source>
</reference>
<accession>A0A1Q9DRF5</accession>
<dbReference type="PANTHER" id="PTHR47447:SF23">
    <property type="entry name" value="PENTACOTRIPEPTIDE-REPEAT REGION OF PRORP DOMAIN-CONTAINING PROTEIN"/>
    <property type="match status" value="1"/>
</dbReference>
<dbReference type="Proteomes" id="UP000186817">
    <property type="component" value="Unassembled WGS sequence"/>
</dbReference>
<dbReference type="PROSITE" id="PS51375">
    <property type="entry name" value="PPR"/>
    <property type="match status" value="1"/>
</dbReference>
<dbReference type="InterPro" id="IPR002885">
    <property type="entry name" value="PPR_rpt"/>
</dbReference>
<evidence type="ECO:0000256" key="1">
    <source>
        <dbReference type="ARBA" id="ARBA00022737"/>
    </source>
</evidence>
<dbReference type="Gene3D" id="1.25.40.10">
    <property type="entry name" value="Tetratricopeptide repeat domain"/>
    <property type="match status" value="2"/>
</dbReference>
<name>A0A1Q9DRF5_SYMMI</name>
<sequence length="252" mass="27271">MRPAGCRLRFGPWCARGRRCLAGPNAVETLLDEINGHAIAGDAAAAAAQFHAQAPMPAPRVLWNTVMKAYANAGDLPGAEQWLKEMESANVVPNGKTYGKLMEAAAKAGDPDSAEKWFEHSTHTLGYGSNHTWYGLLMDASAKAGDPQRAARWLAEARRAELAPNLMYYTTLVDSCAKAADLRGLQHWLKEMLKDKLMPNARTLTAIIDGHAKAGDVAGAEQWHRRAGAATDEPLDLVAAGRPAKWTQMLAF</sequence>
<protein>
    <submittedName>
        <fullName evidence="3">Pentatricopeptide repeat-containing protein, mitochondrial</fullName>
    </submittedName>
</protein>
<dbReference type="EMBL" id="LSRX01000423">
    <property type="protein sequence ID" value="OLP97745.1"/>
    <property type="molecule type" value="Genomic_DNA"/>
</dbReference>
<dbReference type="Pfam" id="PF13812">
    <property type="entry name" value="PPR_3"/>
    <property type="match status" value="1"/>
</dbReference>
<evidence type="ECO:0000313" key="4">
    <source>
        <dbReference type="Proteomes" id="UP000186817"/>
    </source>
</evidence>
<evidence type="ECO:0000256" key="2">
    <source>
        <dbReference type="PROSITE-ProRule" id="PRU00708"/>
    </source>
</evidence>
<dbReference type="AlphaFoldDB" id="A0A1Q9DRF5"/>
<dbReference type="PANTHER" id="PTHR47447">
    <property type="entry name" value="OS03G0856100 PROTEIN"/>
    <property type="match status" value="1"/>
</dbReference>
<organism evidence="3 4">
    <name type="scientific">Symbiodinium microadriaticum</name>
    <name type="common">Dinoflagellate</name>
    <name type="synonym">Zooxanthella microadriatica</name>
    <dbReference type="NCBI Taxonomy" id="2951"/>
    <lineage>
        <taxon>Eukaryota</taxon>
        <taxon>Sar</taxon>
        <taxon>Alveolata</taxon>
        <taxon>Dinophyceae</taxon>
        <taxon>Suessiales</taxon>
        <taxon>Symbiodiniaceae</taxon>
        <taxon>Symbiodinium</taxon>
    </lineage>
</organism>